<protein>
    <submittedName>
        <fullName evidence="1">Uncharacterized protein</fullName>
    </submittedName>
</protein>
<evidence type="ECO:0000313" key="2">
    <source>
        <dbReference type="Proteomes" id="UP000324222"/>
    </source>
</evidence>
<dbReference type="AlphaFoldDB" id="A0A5B7CTH6"/>
<dbReference type="EMBL" id="VSRR010000189">
    <property type="protein sequence ID" value="MPC11954.1"/>
    <property type="molecule type" value="Genomic_DNA"/>
</dbReference>
<dbReference type="Proteomes" id="UP000324222">
    <property type="component" value="Unassembled WGS sequence"/>
</dbReference>
<keyword evidence="2" id="KW-1185">Reference proteome</keyword>
<sequence>MISLTVPTKLAQLKQNLIVIYGIQQQCHHMALLDLPQRTLLRSSNKLSVWSWPEGFLKQVQGRMAGRLSDNTVNGTRQGIKPQVPFPTCRAALESRRGSGMAAPAATAAANTTATGVIIATLSIGSALVMASACSNTVLPCFETPGAASTQPPARRPPGCASHYHQGDVVTLPWTGAAGGGGSVCHRTLFPLYVLCKLVSPQRRDSIGDIITTINSVLIVLLAIMELR</sequence>
<gene>
    <name evidence="1" type="ORF">E2C01_004630</name>
</gene>
<organism evidence="1 2">
    <name type="scientific">Portunus trituberculatus</name>
    <name type="common">Swimming crab</name>
    <name type="synonym">Neptunus trituberculatus</name>
    <dbReference type="NCBI Taxonomy" id="210409"/>
    <lineage>
        <taxon>Eukaryota</taxon>
        <taxon>Metazoa</taxon>
        <taxon>Ecdysozoa</taxon>
        <taxon>Arthropoda</taxon>
        <taxon>Crustacea</taxon>
        <taxon>Multicrustacea</taxon>
        <taxon>Malacostraca</taxon>
        <taxon>Eumalacostraca</taxon>
        <taxon>Eucarida</taxon>
        <taxon>Decapoda</taxon>
        <taxon>Pleocyemata</taxon>
        <taxon>Brachyura</taxon>
        <taxon>Eubrachyura</taxon>
        <taxon>Portunoidea</taxon>
        <taxon>Portunidae</taxon>
        <taxon>Portuninae</taxon>
        <taxon>Portunus</taxon>
    </lineage>
</organism>
<evidence type="ECO:0000313" key="1">
    <source>
        <dbReference type="EMBL" id="MPC11954.1"/>
    </source>
</evidence>
<proteinExistence type="predicted"/>
<reference evidence="1 2" key="1">
    <citation type="submission" date="2019-05" db="EMBL/GenBank/DDBJ databases">
        <title>Another draft genome of Portunus trituberculatus and its Hox gene families provides insights of decapod evolution.</title>
        <authorList>
            <person name="Jeong J.-H."/>
            <person name="Song I."/>
            <person name="Kim S."/>
            <person name="Choi T."/>
            <person name="Kim D."/>
            <person name="Ryu S."/>
            <person name="Kim W."/>
        </authorList>
    </citation>
    <scope>NUCLEOTIDE SEQUENCE [LARGE SCALE GENOMIC DNA]</scope>
    <source>
        <tissue evidence="1">Muscle</tissue>
    </source>
</reference>
<name>A0A5B7CTH6_PORTR</name>
<comment type="caution">
    <text evidence="1">The sequence shown here is derived from an EMBL/GenBank/DDBJ whole genome shotgun (WGS) entry which is preliminary data.</text>
</comment>
<accession>A0A5B7CTH6</accession>